<comment type="caution">
    <text evidence="11">The sequence shown here is derived from an EMBL/GenBank/DDBJ whole genome shotgun (WGS) entry which is preliminary data.</text>
</comment>
<dbReference type="InterPro" id="IPR008428">
    <property type="entry name" value="Chond_GalNAc"/>
</dbReference>
<dbReference type="PANTHER" id="PTHR12369">
    <property type="entry name" value="CHONDROITIN SYNTHASE"/>
    <property type="match status" value="1"/>
</dbReference>
<evidence type="ECO:0000313" key="12">
    <source>
        <dbReference type="Proteomes" id="UP000596742"/>
    </source>
</evidence>
<dbReference type="EMBL" id="UYJE01003057">
    <property type="protein sequence ID" value="VDI16212.1"/>
    <property type="molecule type" value="Genomic_DNA"/>
</dbReference>
<evidence type="ECO:0000256" key="10">
    <source>
        <dbReference type="SAM" id="MobiDB-lite"/>
    </source>
</evidence>
<sequence length="780" mass="89805">MSLLGRNSFVRSCIPVLIGICMGIALNMMVAPFLDDLCDPIDTKDTENLIKLRETKMVHELDTKNKEQEPGKGEVNDQETESDGNDFYIHEQKYQREEIKDGKKFVRPRFASTELGIREKLFVGVLSTPHTVNSFGMALNKTFAHYVTKTVFFTNGKSGMPPPGMQVISFPDQDNKKLPIHALKYIKEHYASTFDYYLFITDRTYIRGEKLYELVGHISISEEVHMGAILHRGDQGDTCTLDGGIILSQNVLSKVYPKIDSCFLKSEQNPSLAFEACILQTANSKCSEKGGDKNFRSYKVDDFEFDDDITSLRNDAMFNSSFSIYPMPDDISLYKIHRYFCQLEINLTRQEIQKAKDSIIGLSEFAPGGKDSLQWPIGVPEAFKPNTRFDVVQWSYFTDTHIYFDDDFTNIRPLQGADKQDIQEIQQIAFDRLNSIYGDNFKQFKLVNGYRRFEPSRGMEYTLDLELYGKHRHEKTEQKRVHLLRPLGKVEIVPMPYVTENSQIHLILPVYESEMGDFGNFMEGFAKTVLETSDNSYLYVIFVYEKKKGKSGDPFAVPKTVIDYHLNNHPSRKSTVTWKVLETSEKSELDLLDYVVRDLQSGDLVSVCSIGMEMDIDYLNRVRMNTIPNVQVFFPISFWQYKQNMVYQKPPYPPGVELGQRYGHFDVDSYEHSSFYMSDYMNSRKHVSPSDTKKTSLIDLFLKVQSLHVFRAAEPSLRIRWKLLDCPVRDDDKLRCNKRKSESLASRSQLAKAVFDYAEKKHLSVEEVVKSAKQLTNTIG</sequence>
<comment type="similarity">
    <text evidence="2 9">Belongs to the chondroitin N-acetylgalactosaminyltransferase family.</text>
</comment>
<dbReference type="EC" id="2.4.1.-" evidence="9"/>
<dbReference type="OrthoDB" id="9985088at2759"/>
<keyword evidence="11" id="KW-0328">Glycosyltransferase</keyword>
<evidence type="ECO:0000313" key="11">
    <source>
        <dbReference type="EMBL" id="VDI16212.1"/>
    </source>
</evidence>
<evidence type="ECO:0000256" key="4">
    <source>
        <dbReference type="ARBA" id="ARBA00022692"/>
    </source>
</evidence>
<dbReference type="Gene3D" id="3.90.550.50">
    <property type="match status" value="1"/>
</dbReference>
<accession>A0A8B6D7E6</accession>
<dbReference type="Pfam" id="PF05679">
    <property type="entry name" value="CHGN"/>
    <property type="match status" value="1"/>
</dbReference>
<organism evidence="11 12">
    <name type="scientific">Mytilus galloprovincialis</name>
    <name type="common">Mediterranean mussel</name>
    <dbReference type="NCBI Taxonomy" id="29158"/>
    <lineage>
        <taxon>Eukaryota</taxon>
        <taxon>Metazoa</taxon>
        <taxon>Spiralia</taxon>
        <taxon>Lophotrochozoa</taxon>
        <taxon>Mollusca</taxon>
        <taxon>Bivalvia</taxon>
        <taxon>Autobranchia</taxon>
        <taxon>Pteriomorphia</taxon>
        <taxon>Mytilida</taxon>
        <taxon>Mytiloidea</taxon>
        <taxon>Mytilidae</taxon>
        <taxon>Mytilinae</taxon>
        <taxon>Mytilus</taxon>
    </lineage>
</organism>
<gene>
    <name evidence="11" type="ORF">MGAL_10B047167</name>
</gene>
<evidence type="ECO:0000256" key="8">
    <source>
        <dbReference type="ARBA" id="ARBA00023136"/>
    </source>
</evidence>
<evidence type="ECO:0000256" key="3">
    <source>
        <dbReference type="ARBA" id="ARBA00022679"/>
    </source>
</evidence>
<dbReference type="GO" id="GO:0047238">
    <property type="term" value="F:glucuronosyl-N-acetylgalactosaminyl-proteoglycan 4-beta-N-acetylgalactosaminyltransferase activity"/>
    <property type="evidence" value="ECO:0007669"/>
    <property type="project" value="TreeGrafter"/>
</dbReference>
<dbReference type="GO" id="GO:0032580">
    <property type="term" value="C:Golgi cisterna membrane"/>
    <property type="evidence" value="ECO:0007669"/>
    <property type="project" value="UniProtKB-SubCell"/>
</dbReference>
<dbReference type="InterPro" id="IPR051227">
    <property type="entry name" value="CS_glycosyltransferase"/>
</dbReference>
<keyword evidence="4 9" id="KW-0812">Transmembrane</keyword>
<dbReference type="PANTHER" id="PTHR12369:SF13">
    <property type="entry name" value="HEXOSYLTRANSFERASE"/>
    <property type="match status" value="1"/>
</dbReference>
<feature type="transmembrane region" description="Helical" evidence="9">
    <location>
        <begin position="12"/>
        <end position="34"/>
    </location>
</feature>
<keyword evidence="12" id="KW-1185">Reference proteome</keyword>
<evidence type="ECO:0000256" key="6">
    <source>
        <dbReference type="ARBA" id="ARBA00022989"/>
    </source>
</evidence>
<name>A0A8B6D7E6_MYTGA</name>
<evidence type="ECO:0000256" key="1">
    <source>
        <dbReference type="ARBA" id="ARBA00004447"/>
    </source>
</evidence>
<protein>
    <recommendedName>
        <fullName evidence="9">Hexosyltransferase</fullName>
        <ecNumber evidence="9">2.4.1.-</ecNumber>
    </recommendedName>
</protein>
<evidence type="ECO:0000256" key="2">
    <source>
        <dbReference type="ARBA" id="ARBA00009239"/>
    </source>
</evidence>
<keyword evidence="3 9" id="KW-0808">Transferase</keyword>
<reference evidence="11" key="1">
    <citation type="submission" date="2018-11" db="EMBL/GenBank/DDBJ databases">
        <authorList>
            <person name="Alioto T."/>
            <person name="Alioto T."/>
        </authorList>
    </citation>
    <scope>NUCLEOTIDE SEQUENCE</scope>
</reference>
<keyword evidence="5 9" id="KW-0735">Signal-anchor</keyword>
<keyword evidence="6 9" id="KW-1133">Transmembrane helix</keyword>
<keyword evidence="7 9" id="KW-0333">Golgi apparatus</keyword>
<feature type="region of interest" description="Disordered" evidence="10">
    <location>
        <begin position="60"/>
        <end position="86"/>
    </location>
</feature>
<evidence type="ECO:0000256" key="9">
    <source>
        <dbReference type="RuleBase" id="RU364016"/>
    </source>
</evidence>
<evidence type="ECO:0000256" key="7">
    <source>
        <dbReference type="ARBA" id="ARBA00023034"/>
    </source>
</evidence>
<proteinExistence type="inferred from homology"/>
<dbReference type="Proteomes" id="UP000596742">
    <property type="component" value="Unassembled WGS sequence"/>
</dbReference>
<evidence type="ECO:0000256" key="5">
    <source>
        <dbReference type="ARBA" id="ARBA00022968"/>
    </source>
</evidence>
<keyword evidence="8 9" id="KW-0472">Membrane</keyword>
<comment type="subcellular location">
    <subcellularLocation>
        <location evidence="1 9">Golgi apparatus</location>
        <location evidence="1 9">Golgi stack membrane</location>
        <topology evidence="1 9">Single-pass type II membrane protein</topology>
    </subcellularLocation>
</comment>
<dbReference type="AlphaFoldDB" id="A0A8B6D7E6"/>
<feature type="compositionally biased region" description="Basic and acidic residues" evidence="10">
    <location>
        <begin position="60"/>
        <end position="75"/>
    </location>
</feature>